<feature type="domain" description="D-isomer specific 2-hydroxyacid dehydrogenase catalytic" evidence="5">
    <location>
        <begin position="23"/>
        <end position="316"/>
    </location>
</feature>
<organism evidence="7 8">
    <name type="scientific">Selenomonas caprae</name>
    <dbReference type="NCBI Taxonomy" id="2606905"/>
    <lineage>
        <taxon>Bacteria</taxon>
        <taxon>Bacillati</taxon>
        <taxon>Bacillota</taxon>
        <taxon>Negativicutes</taxon>
        <taxon>Selenomonadales</taxon>
        <taxon>Selenomonadaceae</taxon>
        <taxon>Selenomonas</taxon>
    </lineage>
</organism>
<keyword evidence="8" id="KW-1185">Reference proteome</keyword>
<evidence type="ECO:0000256" key="1">
    <source>
        <dbReference type="ARBA" id="ARBA00005854"/>
    </source>
</evidence>
<comment type="similarity">
    <text evidence="1 4">Belongs to the D-isomer specific 2-hydroxyacid dehydrogenase family.</text>
</comment>
<dbReference type="Gene3D" id="3.40.50.720">
    <property type="entry name" value="NAD(P)-binding Rossmann-like Domain"/>
    <property type="match status" value="2"/>
</dbReference>
<dbReference type="SUPFAM" id="SSF51735">
    <property type="entry name" value="NAD(P)-binding Rossmann-fold domains"/>
    <property type="match status" value="1"/>
</dbReference>
<name>A0A5D6WR52_9FIRM</name>
<evidence type="ECO:0000256" key="3">
    <source>
        <dbReference type="ARBA" id="ARBA00023027"/>
    </source>
</evidence>
<sequence>MKILFCDYPQEMEQDFSWQQQRLQEQVPGAQIRLAAYRSQEQLLQELQHIKILQTAFIPMTREVFAGAPELQMISVNAAGYGNIDLQAARDFGVTVTNVSDYCSEEVAEHTMALLLALARHLKAYDMQVVRQHSWKFQAENNLHRLSGRCLALFGWGHISRRVAALARAFGLKVAVVSRHLTAEEAAVHHVVRMRGWEALECADILVNHMQEAPSNYHYFNRELFCRMKRAPIFINMGRGSAVAEADLAEALDRHWLSAAGLDVLAAEEPDLTCCPLLGRDNVILTPHAAFFSEESVQELAARSVQHMVDFVHGHRDRLHDLAG</sequence>
<dbReference type="InterPro" id="IPR050418">
    <property type="entry name" value="D-iso_2-hydroxyacid_DH_PdxB"/>
</dbReference>
<keyword evidence="2 4" id="KW-0560">Oxidoreductase</keyword>
<dbReference type="Pfam" id="PF02826">
    <property type="entry name" value="2-Hacid_dh_C"/>
    <property type="match status" value="1"/>
</dbReference>
<evidence type="ECO:0000313" key="7">
    <source>
        <dbReference type="EMBL" id="TYZ29589.1"/>
    </source>
</evidence>
<evidence type="ECO:0000256" key="4">
    <source>
        <dbReference type="RuleBase" id="RU003719"/>
    </source>
</evidence>
<evidence type="ECO:0000259" key="5">
    <source>
        <dbReference type="Pfam" id="PF00389"/>
    </source>
</evidence>
<dbReference type="Proteomes" id="UP000322783">
    <property type="component" value="Unassembled WGS sequence"/>
</dbReference>
<feature type="domain" description="D-isomer specific 2-hydroxyacid dehydrogenase NAD-binding" evidence="6">
    <location>
        <begin position="112"/>
        <end position="290"/>
    </location>
</feature>
<evidence type="ECO:0000259" key="6">
    <source>
        <dbReference type="Pfam" id="PF02826"/>
    </source>
</evidence>
<comment type="caution">
    <text evidence="7">The sequence shown here is derived from an EMBL/GenBank/DDBJ whole genome shotgun (WGS) entry which is preliminary data.</text>
</comment>
<keyword evidence="3" id="KW-0520">NAD</keyword>
<proteinExistence type="inferred from homology"/>
<dbReference type="InterPro" id="IPR006140">
    <property type="entry name" value="D-isomer_DH_NAD-bd"/>
</dbReference>
<dbReference type="GO" id="GO:0016616">
    <property type="term" value="F:oxidoreductase activity, acting on the CH-OH group of donors, NAD or NADP as acceptor"/>
    <property type="evidence" value="ECO:0007669"/>
    <property type="project" value="InterPro"/>
</dbReference>
<accession>A0A5D6WR52</accession>
<dbReference type="InterPro" id="IPR036291">
    <property type="entry name" value="NAD(P)-bd_dom_sf"/>
</dbReference>
<dbReference type="EMBL" id="VTOZ01000007">
    <property type="protein sequence ID" value="TYZ29589.1"/>
    <property type="molecule type" value="Genomic_DNA"/>
</dbReference>
<dbReference type="AlphaFoldDB" id="A0A5D6WR52"/>
<evidence type="ECO:0000313" key="8">
    <source>
        <dbReference type="Proteomes" id="UP000322783"/>
    </source>
</evidence>
<evidence type="ECO:0000256" key="2">
    <source>
        <dbReference type="ARBA" id="ARBA00023002"/>
    </source>
</evidence>
<gene>
    <name evidence="7" type="ORF">FZ041_04730</name>
</gene>
<dbReference type="PANTHER" id="PTHR43761">
    <property type="entry name" value="D-ISOMER SPECIFIC 2-HYDROXYACID DEHYDROGENASE FAMILY PROTEIN (AFU_ORTHOLOGUE AFUA_1G13630)"/>
    <property type="match status" value="1"/>
</dbReference>
<dbReference type="GO" id="GO:0051287">
    <property type="term" value="F:NAD binding"/>
    <property type="evidence" value="ECO:0007669"/>
    <property type="project" value="InterPro"/>
</dbReference>
<dbReference type="InterPro" id="IPR006139">
    <property type="entry name" value="D-isomer_2_OHA_DH_cat_dom"/>
</dbReference>
<dbReference type="RefSeq" id="WP_149188725.1">
    <property type="nucleotide sequence ID" value="NZ_VTOZ01000007.1"/>
</dbReference>
<dbReference type="Pfam" id="PF00389">
    <property type="entry name" value="2-Hacid_dh"/>
    <property type="match status" value="1"/>
</dbReference>
<dbReference type="PANTHER" id="PTHR43761:SF1">
    <property type="entry name" value="D-ISOMER SPECIFIC 2-HYDROXYACID DEHYDROGENASE CATALYTIC DOMAIN-CONTAINING PROTEIN-RELATED"/>
    <property type="match status" value="1"/>
</dbReference>
<reference evidence="7 8" key="1">
    <citation type="submission" date="2019-08" db="EMBL/GenBank/DDBJ databases">
        <title>Selenomonas sp. mPRGC5 and Selenomonas sp. mPRGC8 isolated from ruminal fluid of dairy goat (Capra hircus).</title>
        <authorList>
            <person name="Poothong S."/>
            <person name="Nuengjamnong C."/>
            <person name="Tanasupawat S."/>
        </authorList>
    </citation>
    <scope>NUCLEOTIDE SEQUENCE [LARGE SCALE GENOMIC DNA]</scope>
    <source>
        <strain evidence="8">mPRGC8</strain>
    </source>
</reference>
<protein>
    <submittedName>
        <fullName evidence="7">C-terminal binding protein</fullName>
    </submittedName>
</protein>
<dbReference type="SUPFAM" id="SSF52283">
    <property type="entry name" value="Formate/glycerate dehydrogenase catalytic domain-like"/>
    <property type="match status" value="1"/>
</dbReference>